<keyword evidence="5" id="KW-1185">Reference proteome</keyword>
<evidence type="ECO:0000313" key="5">
    <source>
        <dbReference type="Proteomes" id="UP001429745"/>
    </source>
</evidence>
<feature type="transmembrane region" description="Helical" evidence="3">
    <location>
        <begin position="32"/>
        <end position="61"/>
    </location>
</feature>
<dbReference type="InterPro" id="IPR001733">
    <property type="entry name" value="Peptidase_S26B"/>
</dbReference>
<dbReference type="EC" id="3.4.21.89" evidence="1"/>
<dbReference type="Proteomes" id="UP001429745">
    <property type="component" value="Unassembled WGS sequence"/>
</dbReference>
<sequence length="188" mass="19467">MTTAGLRPRARHAAAAPADGSRPSTGERAKDIGLWVVGVIGFVAVIWFVASQLLGLSVIVFRTGSMAPALPQGAAAVSAPVSADELQIGDVITVQRSGDALPVTHRIIAIDPVAGEADQRSVVLQGDDNETPDQQPYVVSETDRVLFGMPGAGAALVALQTPVALGAMTLVLAGVIAWGLWPAREREM</sequence>
<evidence type="ECO:0000313" key="4">
    <source>
        <dbReference type="EMBL" id="NLP84304.1"/>
    </source>
</evidence>
<organism evidence="4 5">
    <name type="scientific">Microbacterium salsuginis</name>
    <dbReference type="NCBI Taxonomy" id="2722803"/>
    <lineage>
        <taxon>Bacteria</taxon>
        <taxon>Bacillati</taxon>
        <taxon>Actinomycetota</taxon>
        <taxon>Actinomycetes</taxon>
        <taxon>Micrococcales</taxon>
        <taxon>Microbacteriaceae</taxon>
        <taxon>Microbacterium</taxon>
    </lineage>
</organism>
<feature type="transmembrane region" description="Helical" evidence="3">
    <location>
        <begin position="154"/>
        <end position="181"/>
    </location>
</feature>
<keyword evidence="4" id="KW-0378">Hydrolase</keyword>
<evidence type="ECO:0000256" key="1">
    <source>
        <dbReference type="NCBIfam" id="TIGR02228"/>
    </source>
</evidence>
<comment type="caution">
    <text evidence="4">The sequence shown here is derived from an EMBL/GenBank/DDBJ whole genome shotgun (WGS) entry which is preliminary data.</text>
</comment>
<protein>
    <recommendedName>
        <fullName evidence="1">Signal peptidase I</fullName>
        <ecNumber evidence="1">3.4.21.89</ecNumber>
    </recommendedName>
</protein>
<name>A0ABX1KBH2_9MICO</name>
<dbReference type="EMBL" id="JABACI010000003">
    <property type="protein sequence ID" value="NLP84304.1"/>
    <property type="molecule type" value="Genomic_DNA"/>
</dbReference>
<feature type="region of interest" description="Disordered" evidence="2">
    <location>
        <begin position="1"/>
        <end position="26"/>
    </location>
</feature>
<keyword evidence="3" id="KW-1133">Transmembrane helix</keyword>
<reference evidence="4 5" key="1">
    <citation type="submission" date="2020-04" db="EMBL/GenBank/DDBJ databases">
        <title>CFH 90308 Microbacterium sp.</title>
        <authorList>
            <person name="Nie G."/>
            <person name="Ming H."/>
            <person name="Xia T."/>
        </authorList>
    </citation>
    <scope>NUCLEOTIDE SEQUENCE [LARGE SCALE GENOMIC DNA]</scope>
    <source>
        <strain evidence="4 5">CFH 90308</strain>
    </source>
</reference>
<keyword evidence="3" id="KW-0812">Transmembrane</keyword>
<dbReference type="RefSeq" id="WP_168912815.1">
    <property type="nucleotide sequence ID" value="NZ_JABACI010000003.1"/>
</dbReference>
<dbReference type="NCBIfam" id="TIGR02228">
    <property type="entry name" value="sigpep_I_arch"/>
    <property type="match status" value="1"/>
</dbReference>
<keyword evidence="3" id="KW-0472">Membrane</keyword>
<dbReference type="InterPro" id="IPR019533">
    <property type="entry name" value="Peptidase_S26"/>
</dbReference>
<dbReference type="GO" id="GO:0009003">
    <property type="term" value="F:signal peptidase activity"/>
    <property type="evidence" value="ECO:0007669"/>
    <property type="project" value="UniProtKB-EC"/>
</dbReference>
<evidence type="ECO:0000256" key="3">
    <source>
        <dbReference type="SAM" id="Phobius"/>
    </source>
</evidence>
<accession>A0ABX1KBH2</accession>
<evidence type="ECO:0000256" key="2">
    <source>
        <dbReference type="SAM" id="MobiDB-lite"/>
    </source>
</evidence>
<dbReference type="CDD" id="cd06530">
    <property type="entry name" value="S26_SPase_I"/>
    <property type="match status" value="1"/>
</dbReference>
<proteinExistence type="predicted"/>
<gene>
    <name evidence="4" type="ORF">HF576_10615</name>
</gene>